<dbReference type="eggNOG" id="ENOG502ZY3X">
    <property type="taxonomic scope" value="Bacteria"/>
</dbReference>
<sequence length="224" mass="25507">MKNHLEVTMKKTIPIILIASFSCSLAGCSTRRQVSQEVTSSNEVTQVEEESGYAYKLSELHEINQNDLVSSDTSQFYDMECNPINPGELSLKCYENYLIDDQQISLSEVILSPIHITASFRVKTGEVITIFGTDYTTNLENDNVQMQSLLQKVIGFNTKLQISLDLERVQYVPASDRVITYYFYPICYKVETLKNTFYTLKVGHQVNGLYCDGIYEVRTVEDAQ</sequence>
<dbReference type="AlphaFoldDB" id="E7MKJ9"/>
<dbReference type="HOGENOM" id="CLU_1234340_0_0_9"/>
<dbReference type="EMBL" id="AECQ01000003">
    <property type="protein sequence ID" value="EFW25274.1"/>
    <property type="molecule type" value="Genomic_DNA"/>
</dbReference>
<organism evidence="1 2">
    <name type="scientific">Solobacterium moorei F0204</name>
    <dbReference type="NCBI Taxonomy" id="706433"/>
    <lineage>
        <taxon>Bacteria</taxon>
        <taxon>Bacillati</taxon>
        <taxon>Bacillota</taxon>
        <taxon>Erysipelotrichia</taxon>
        <taxon>Erysipelotrichales</taxon>
        <taxon>Erysipelotrichaceae</taxon>
        <taxon>Solobacterium</taxon>
    </lineage>
</organism>
<gene>
    <name evidence="1" type="ORF">HMPREF9430_00044</name>
</gene>
<name>E7MKJ9_9FIRM</name>
<dbReference type="PROSITE" id="PS51257">
    <property type="entry name" value="PROKAR_LIPOPROTEIN"/>
    <property type="match status" value="1"/>
</dbReference>
<evidence type="ECO:0000313" key="1">
    <source>
        <dbReference type="EMBL" id="EFW25274.1"/>
    </source>
</evidence>
<reference evidence="1 2" key="1">
    <citation type="submission" date="2010-08" db="EMBL/GenBank/DDBJ databases">
        <authorList>
            <person name="Weinstock G."/>
            <person name="Sodergren E."/>
            <person name="Clifton S."/>
            <person name="Fulton L."/>
            <person name="Fulton B."/>
            <person name="Courtney L."/>
            <person name="Fronick C."/>
            <person name="Harrison M."/>
            <person name="Strong C."/>
            <person name="Farmer C."/>
            <person name="Delahaunty K."/>
            <person name="Markovic C."/>
            <person name="Hall O."/>
            <person name="Minx P."/>
            <person name="Tomlinson C."/>
            <person name="Mitreva M."/>
            <person name="Hou S."/>
            <person name="Chen J."/>
            <person name="Wollam A."/>
            <person name="Pepin K.H."/>
            <person name="Johnson M."/>
            <person name="Bhonagiri V."/>
            <person name="Zhang X."/>
            <person name="Suruliraj S."/>
            <person name="Warren W."/>
            <person name="Chinwalla A."/>
            <person name="Mardis E.R."/>
            <person name="Wilson R.K."/>
        </authorList>
    </citation>
    <scope>NUCLEOTIDE SEQUENCE [LARGE SCALE GENOMIC DNA]</scope>
    <source>
        <strain evidence="1 2">F0204</strain>
    </source>
</reference>
<proteinExistence type="predicted"/>
<evidence type="ECO:0000313" key="2">
    <source>
        <dbReference type="Proteomes" id="UP000004097"/>
    </source>
</evidence>
<dbReference type="Proteomes" id="UP000004097">
    <property type="component" value="Unassembled WGS sequence"/>
</dbReference>
<protein>
    <submittedName>
        <fullName evidence="1">Uncharacterized protein</fullName>
    </submittedName>
</protein>
<comment type="caution">
    <text evidence="1">The sequence shown here is derived from an EMBL/GenBank/DDBJ whole genome shotgun (WGS) entry which is preliminary data.</text>
</comment>
<dbReference type="STRING" id="706433.HMPREF9430_00044"/>
<keyword evidence="2" id="KW-1185">Reference proteome</keyword>
<accession>E7MKJ9</accession>